<dbReference type="AlphaFoldDB" id="A0A449A9R5"/>
<evidence type="ECO:0000313" key="2">
    <source>
        <dbReference type="Proteomes" id="UP000290942"/>
    </source>
</evidence>
<organism evidence="1 2">
    <name type="scientific">Mycoplasmopsis bovigenitalium</name>
    <dbReference type="NCBI Taxonomy" id="2112"/>
    <lineage>
        <taxon>Bacteria</taxon>
        <taxon>Bacillati</taxon>
        <taxon>Mycoplasmatota</taxon>
        <taxon>Mycoplasmoidales</taxon>
        <taxon>Metamycoplasmataceae</taxon>
        <taxon>Mycoplasmopsis</taxon>
    </lineage>
</organism>
<sequence>MKLKFKSIAQQNGEQNIVEFEAETTVEQTEFKDLYDSEVYKYTTLTFIDPQNKKATRIEFNPKRINMLNDFATLEFRLNELSEYSKINVNGNNFGLKTLLTNYEFNEQNHNFEYKLFSMHDDPMGEFKIFIELFE</sequence>
<gene>
    <name evidence="1" type="ORF">NCTC10122_00595</name>
</gene>
<keyword evidence="1" id="KW-0030">Aminoacyl-tRNA synthetase</keyword>
<name>A0A449A9R5_9BACT</name>
<dbReference type="RefSeq" id="WP_129687839.1">
    <property type="nucleotide sequence ID" value="NZ_LR214970.1"/>
</dbReference>
<keyword evidence="1" id="KW-0436">Ligase</keyword>
<reference evidence="1 2" key="1">
    <citation type="submission" date="2019-01" db="EMBL/GenBank/DDBJ databases">
        <authorList>
            <consortium name="Pathogen Informatics"/>
        </authorList>
    </citation>
    <scope>NUCLEOTIDE SEQUENCE [LARGE SCALE GENOMIC DNA]</scope>
    <source>
        <strain evidence="1 2">NCTC10122</strain>
    </source>
</reference>
<protein>
    <submittedName>
        <fullName evidence="1">Glutamyl-tRNA synthetase</fullName>
        <ecNumber evidence="1">6.1.1.17</ecNumber>
    </submittedName>
</protein>
<accession>A0A449A9R5</accession>
<dbReference type="EMBL" id="LR214970">
    <property type="protein sequence ID" value="VEU61015.1"/>
    <property type="molecule type" value="Genomic_DNA"/>
</dbReference>
<dbReference type="Proteomes" id="UP000290942">
    <property type="component" value="Chromosome"/>
</dbReference>
<evidence type="ECO:0000313" key="1">
    <source>
        <dbReference type="EMBL" id="VEU61015.1"/>
    </source>
</evidence>
<proteinExistence type="predicted"/>
<dbReference type="GO" id="GO:0004818">
    <property type="term" value="F:glutamate-tRNA ligase activity"/>
    <property type="evidence" value="ECO:0007669"/>
    <property type="project" value="UniProtKB-EC"/>
</dbReference>
<dbReference type="EC" id="6.1.1.17" evidence="1"/>